<dbReference type="InterPro" id="IPR055308">
    <property type="entry name" value="TEX47-like"/>
</dbReference>
<reference evidence="1" key="2">
    <citation type="submission" date="2025-08" db="UniProtKB">
        <authorList>
            <consortium name="Ensembl"/>
        </authorList>
    </citation>
    <scope>IDENTIFICATION</scope>
    <source>
        <strain evidence="1">broiler</strain>
    </source>
</reference>
<sequence length="249" mass="26553">AEPGYGGGGASGRAAQLAGAAAVGAEESPDRAAAVAASHPAGYHRELFEVASEYEQVSGLLLLSSSQVLHVVESCCSTIHFLIRALASLQKQGPSALLQEIKVLVVAHNIPSRQFPKWDVAVVTSPVTHSEDSMQSQSIEEVVTECLTLLVNVADYVLKSAEDDSKANSDSLCVLPPELLIPAATIGYLSKAEECASPVDFLRMYLSPVQPALDSVWKTCSSAGVRTWSRKHSWTLERKELGSCGCFRL</sequence>
<dbReference type="Ensembl" id="ENSGALT00010044007.1">
    <property type="protein sequence ID" value="ENSGALP00010026165.1"/>
    <property type="gene ID" value="ENSGALG00010018217.1"/>
</dbReference>
<proteinExistence type="predicted"/>
<dbReference type="Pfam" id="PF24787">
    <property type="entry name" value="TEX47"/>
    <property type="match status" value="1"/>
</dbReference>
<dbReference type="OrthoDB" id="548795at2759"/>
<name>A0A8V0ZCD0_CHICK</name>
<reference evidence="1" key="1">
    <citation type="submission" date="2020-11" db="EMBL/GenBank/DDBJ databases">
        <title>Gallus gallus (Chicken) genome, bGalGal1, GRCg7b, maternal haplotype autosomes + Z &amp; W.</title>
        <authorList>
            <person name="Warren W."/>
            <person name="Formenti G."/>
            <person name="Fedrigo O."/>
            <person name="Haase B."/>
            <person name="Mountcastle J."/>
            <person name="Balacco J."/>
            <person name="Tracey A."/>
            <person name="Schneider V."/>
            <person name="Okimoto R."/>
            <person name="Cheng H."/>
            <person name="Hawken R."/>
            <person name="Howe K."/>
            <person name="Jarvis E.D."/>
        </authorList>
    </citation>
    <scope>NUCLEOTIDE SEQUENCE [LARGE SCALE GENOMIC DNA]</scope>
    <source>
        <strain evidence="1">Broiler</strain>
    </source>
</reference>
<dbReference type="PANTHER" id="PTHR34035">
    <property type="entry name" value="TESTIS-EXPRESSED PROTEIN 47"/>
    <property type="match status" value="1"/>
</dbReference>
<evidence type="ECO:0000313" key="2">
    <source>
        <dbReference type="Proteomes" id="UP000000539"/>
    </source>
</evidence>
<protein>
    <submittedName>
        <fullName evidence="1">Uncharacterized protein</fullName>
    </submittedName>
</protein>
<reference evidence="1" key="3">
    <citation type="submission" date="2025-09" db="UniProtKB">
        <authorList>
            <consortium name="Ensembl"/>
        </authorList>
    </citation>
    <scope>IDENTIFICATION</scope>
    <source>
        <strain evidence="1">broiler</strain>
    </source>
</reference>
<dbReference type="AlphaFoldDB" id="A0A8V0ZCD0"/>
<dbReference type="Proteomes" id="UP000000539">
    <property type="component" value="Chromosome 14"/>
</dbReference>
<dbReference type="GeneTree" id="ENSGT00390000005565"/>
<organism evidence="1 2">
    <name type="scientific">Gallus gallus</name>
    <name type="common">Chicken</name>
    <dbReference type="NCBI Taxonomy" id="9031"/>
    <lineage>
        <taxon>Eukaryota</taxon>
        <taxon>Metazoa</taxon>
        <taxon>Chordata</taxon>
        <taxon>Craniata</taxon>
        <taxon>Vertebrata</taxon>
        <taxon>Euteleostomi</taxon>
        <taxon>Archelosauria</taxon>
        <taxon>Archosauria</taxon>
        <taxon>Dinosauria</taxon>
        <taxon>Saurischia</taxon>
        <taxon>Theropoda</taxon>
        <taxon>Coelurosauria</taxon>
        <taxon>Aves</taxon>
        <taxon>Neognathae</taxon>
        <taxon>Galloanserae</taxon>
        <taxon>Galliformes</taxon>
        <taxon>Phasianidae</taxon>
        <taxon>Phasianinae</taxon>
        <taxon>Gallus</taxon>
    </lineage>
</organism>
<keyword evidence="2" id="KW-1185">Reference proteome</keyword>
<accession>A0A8V0ZCD0</accession>
<gene>
    <name evidence="1" type="primary">C7orf62</name>
</gene>
<evidence type="ECO:0000313" key="1">
    <source>
        <dbReference type="Ensembl" id="ENSGALP00010026165.1"/>
    </source>
</evidence>
<dbReference type="PANTHER" id="PTHR34035:SF1">
    <property type="entry name" value="TESTIS-EXPRESSED PROTEIN 47"/>
    <property type="match status" value="1"/>
</dbReference>